<proteinExistence type="predicted"/>
<feature type="compositionally biased region" description="Acidic residues" evidence="13">
    <location>
        <begin position="409"/>
        <end position="418"/>
    </location>
</feature>
<dbReference type="FunFam" id="3.30.40.10:FF:000287">
    <property type="entry name" value="RING finger membrane protein"/>
    <property type="match status" value="1"/>
</dbReference>
<dbReference type="PANTHER" id="PTHR13145">
    <property type="entry name" value="SSM4 PROTEIN"/>
    <property type="match status" value="1"/>
</dbReference>
<dbReference type="SUPFAM" id="SSF57850">
    <property type="entry name" value="RING/U-box"/>
    <property type="match status" value="1"/>
</dbReference>
<comment type="caution">
    <text evidence="16">The sequence shown here is derived from an EMBL/GenBank/DDBJ whole genome shotgun (WGS) entry which is preliminary data.</text>
</comment>
<feature type="compositionally biased region" description="Pro residues" evidence="13">
    <location>
        <begin position="354"/>
        <end position="368"/>
    </location>
</feature>
<evidence type="ECO:0000259" key="15">
    <source>
        <dbReference type="PROSITE" id="PS51292"/>
    </source>
</evidence>
<evidence type="ECO:0000256" key="12">
    <source>
        <dbReference type="ARBA" id="ARBA00023136"/>
    </source>
</evidence>
<dbReference type="GO" id="GO:0008270">
    <property type="term" value="F:zinc ion binding"/>
    <property type="evidence" value="ECO:0007669"/>
    <property type="project" value="UniProtKB-KW"/>
</dbReference>
<evidence type="ECO:0000256" key="8">
    <source>
        <dbReference type="ARBA" id="ARBA00022771"/>
    </source>
</evidence>
<dbReference type="GO" id="GO:0061630">
    <property type="term" value="F:ubiquitin protein ligase activity"/>
    <property type="evidence" value="ECO:0007669"/>
    <property type="project" value="UniProtKB-EC"/>
</dbReference>
<keyword evidence="11 14" id="KW-1133">Transmembrane helix</keyword>
<dbReference type="GO" id="GO:0005789">
    <property type="term" value="C:endoplasmic reticulum membrane"/>
    <property type="evidence" value="ECO:0007669"/>
    <property type="project" value="TreeGrafter"/>
</dbReference>
<keyword evidence="7" id="KW-0479">Metal-binding</keyword>
<sequence>MKTCRICRGEGTPDQPLFHPCKCRGSIKYIHQDCLQFWLDHSKKDTCDICNTKFNFKVIYSDDSISKKLSFWLLLKNLFSQFMHWQNYLTKILLFGLCVGFYLPISIAAIDSFYDFLAGIQKFKSGVLDSILFNNKISDDLSFSEKLFILQRDTIPKGITIAIIYGAIVLAIILIQNNLAGDPGVQKIINKRIGLEPNRQKLLLNALIEKKKHLILRRKSDIFYQLRLENELYDKSVEEDGLSAQKVAKLDLQSILELQKLLVERINKLTPNQYEKLKSICTEHPETLNEIPYDVSKHERSFIVIGVAYLDRKFRLEFMCKPPAEESLIVTEEEFKQFLKDISDATSHTANGPPNVPEPEPAPAPPPARGFNPIHNNPDVIDVDEQLRDDAIDRLLNVINGPRFLDNINEQDDRDEGEDQRPHLRAEDQPNWDQFRADVDNINDPTSRLAAQVLEAATGPAIPFAEAMAMANEDEAAAAPAPAPAHNANVDPFANANRVDDNIELPPLRPHEREFFRNIVNPENVRRQPRPQFRQPPQAVQDPPMPIIDEEPEPFWNGPLSIKLILTATVLVKSVTLFVLFLLKCLPYALGKQTIYSFYTTLHYFFPNMSLNHQNTFQSNYKPLNLFVDFIWRNIIDTVLSTISNVTNKTLSDNLSEKISIQLLGIGTVAFSVYCIMKYLELKSSQLKPLSGNSRSLYIILLQMKNTFKVFTLMFIEWCLFPLICGILVEFALVPIFNEDLYNYHLEPRLFGFLSVIPTWFLGTFFMYFFASYVSMIRSKILRTGVLFFIRPSDDPNIQLVHDAIMRPFGLRFSRILLSLGVYAIYILCEFILVSWSIRLFSPIAILPFHSNFNYEKLAYVGLIICADFMKKPLNIYWKYIFVKCCSLLRLSSFLLNEDHANERGKIVYKSFFARFNSKSPNYNNPVAYSETKEYFSSHPDETCCFVPDGNYVRAPDDDHVARNFVRTLFVAVTKSDRLLEETPALPDDEEKINPYGDIDPFDVNTYTIVYRPPQFKPRLFLLFACLWLASMVFTFGIYLSNIIIGKTIFKITTLESVFSLPSEYYKIDVYTLSLTMLLLSQLNFLIDIVQRQMQATNDSPEASKLISMKKIVRSMYLNIRNTITEFFNTFAMRVIVRHAAYNFTIIIYIGLAIQPVFNPHLIEPIRIGALSMIIFTFVSLISSFLFSNAKSIKIFRYITVFTIVLRLIFITFSPAPQFTNLKPEFIEELQKLNTVEEIINLSLKNKITPDPLIIQSVGNTLLPPFLRPAIKFFMLGEFTGVEAWIYITVWFIAAAFIAVSSAIKLWSKFVELTKQIYFDNMKVLVNTEGNDDDDDE</sequence>
<comment type="pathway">
    <text evidence="3">Protein modification; protein ubiquitination.</text>
</comment>
<reference evidence="16 17" key="1">
    <citation type="journal article" date="2023" name="Elife">
        <title>Identification of key yeast species and microbe-microbe interactions impacting larval growth of Drosophila in the wild.</title>
        <authorList>
            <person name="Mure A."/>
            <person name="Sugiura Y."/>
            <person name="Maeda R."/>
            <person name="Honda K."/>
            <person name="Sakurai N."/>
            <person name="Takahashi Y."/>
            <person name="Watada M."/>
            <person name="Katoh T."/>
            <person name="Gotoh A."/>
            <person name="Gotoh Y."/>
            <person name="Taniguchi I."/>
            <person name="Nakamura K."/>
            <person name="Hayashi T."/>
            <person name="Katayama T."/>
            <person name="Uemura T."/>
            <person name="Hattori Y."/>
        </authorList>
    </citation>
    <scope>NUCLEOTIDE SEQUENCE [LARGE SCALE GENOMIC DNA]</scope>
    <source>
        <strain evidence="16 17">PK-24</strain>
    </source>
</reference>
<keyword evidence="8" id="KW-0863">Zinc-finger</keyword>
<feature type="region of interest" description="Disordered" evidence="13">
    <location>
        <begin position="345"/>
        <end position="379"/>
    </location>
</feature>
<feature type="transmembrane region" description="Helical" evidence="14">
    <location>
        <begin position="1170"/>
        <end position="1188"/>
    </location>
</feature>
<evidence type="ECO:0000256" key="11">
    <source>
        <dbReference type="ARBA" id="ARBA00022989"/>
    </source>
</evidence>
<feature type="domain" description="RING-CH-type" evidence="15">
    <location>
        <begin position="1"/>
        <end position="57"/>
    </location>
</feature>
<dbReference type="PROSITE" id="PS51292">
    <property type="entry name" value="ZF_RING_CH"/>
    <property type="match status" value="1"/>
</dbReference>
<dbReference type="GO" id="GO:0036503">
    <property type="term" value="P:ERAD pathway"/>
    <property type="evidence" value="ECO:0007669"/>
    <property type="project" value="TreeGrafter"/>
</dbReference>
<dbReference type="Pfam" id="PF12906">
    <property type="entry name" value="RINGv"/>
    <property type="match status" value="1"/>
</dbReference>
<feature type="transmembrane region" description="Helical" evidence="14">
    <location>
        <begin position="1284"/>
        <end position="1307"/>
    </location>
</feature>
<feature type="transmembrane region" description="Helical" evidence="14">
    <location>
        <begin position="1020"/>
        <end position="1045"/>
    </location>
</feature>
<evidence type="ECO:0000256" key="13">
    <source>
        <dbReference type="SAM" id="MobiDB-lite"/>
    </source>
</evidence>
<dbReference type="EC" id="2.3.2.27" evidence="4"/>
<feature type="transmembrane region" description="Helical" evidence="14">
    <location>
        <begin position="659"/>
        <end position="680"/>
    </location>
</feature>
<dbReference type="InterPro" id="IPR013083">
    <property type="entry name" value="Znf_RING/FYVE/PHD"/>
</dbReference>
<protein>
    <recommendedName>
        <fullName evidence="4">RING-type E3 ubiquitin transferase</fullName>
        <ecNumber evidence="4">2.3.2.27</ecNumber>
    </recommendedName>
</protein>
<feature type="transmembrane region" description="Helical" evidence="14">
    <location>
        <begin position="1195"/>
        <end position="1216"/>
    </location>
</feature>
<accession>A0AAV5R2Q1</accession>
<dbReference type="EMBL" id="BTGB01000002">
    <property type="protein sequence ID" value="GMM45297.1"/>
    <property type="molecule type" value="Genomic_DNA"/>
</dbReference>
<evidence type="ECO:0000256" key="10">
    <source>
        <dbReference type="ARBA" id="ARBA00022833"/>
    </source>
</evidence>
<evidence type="ECO:0000313" key="17">
    <source>
        <dbReference type="Proteomes" id="UP001378960"/>
    </source>
</evidence>
<evidence type="ECO:0000256" key="14">
    <source>
        <dbReference type="SAM" id="Phobius"/>
    </source>
</evidence>
<name>A0AAV5R2Q1_PICKL</name>
<evidence type="ECO:0000256" key="2">
    <source>
        <dbReference type="ARBA" id="ARBA00004141"/>
    </source>
</evidence>
<dbReference type="SMART" id="SM00744">
    <property type="entry name" value="RINGv"/>
    <property type="match status" value="1"/>
</dbReference>
<gene>
    <name evidence="16" type="ORF">DAPK24_018720</name>
</gene>
<feature type="transmembrane region" description="Helical" evidence="14">
    <location>
        <begin position="1140"/>
        <end position="1158"/>
    </location>
</feature>
<feature type="transmembrane region" description="Helical" evidence="14">
    <location>
        <begin position="92"/>
        <end position="114"/>
    </location>
</feature>
<evidence type="ECO:0000256" key="4">
    <source>
        <dbReference type="ARBA" id="ARBA00012483"/>
    </source>
</evidence>
<evidence type="ECO:0000256" key="7">
    <source>
        <dbReference type="ARBA" id="ARBA00022723"/>
    </source>
</evidence>
<dbReference type="Proteomes" id="UP001378960">
    <property type="component" value="Unassembled WGS sequence"/>
</dbReference>
<evidence type="ECO:0000256" key="6">
    <source>
        <dbReference type="ARBA" id="ARBA00022692"/>
    </source>
</evidence>
<organism evidence="16 17">
    <name type="scientific">Pichia kluyveri</name>
    <name type="common">Yeast</name>
    <dbReference type="NCBI Taxonomy" id="36015"/>
    <lineage>
        <taxon>Eukaryota</taxon>
        <taxon>Fungi</taxon>
        <taxon>Dikarya</taxon>
        <taxon>Ascomycota</taxon>
        <taxon>Saccharomycotina</taxon>
        <taxon>Pichiomycetes</taxon>
        <taxon>Pichiales</taxon>
        <taxon>Pichiaceae</taxon>
        <taxon>Pichia</taxon>
    </lineage>
</organism>
<dbReference type="PANTHER" id="PTHR13145:SF0">
    <property type="entry name" value="E3 UBIQUITIN-PROTEIN LIGASE MARCHF6"/>
    <property type="match status" value="1"/>
</dbReference>
<feature type="transmembrane region" description="Helical" evidence="14">
    <location>
        <begin position="564"/>
        <end position="583"/>
    </location>
</feature>
<keyword evidence="5" id="KW-0808">Transferase</keyword>
<feature type="transmembrane region" description="Helical" evidence="14">
    <location>
        <begin position="155"/>
        <end position="175"/>
    </location>
</feature>
<keyword evidence="9" id="KW-0833">Ubl conjugation pathway</keyword>
<feature type="transmembrane region" description="Helical" evidence="14">
    <location>
        <begin position="710"/>
        <end position="738"/>
    </location>
</feature>
<keyword evidence="17" id="KW-1185">Reference proteome</keyword>
<evidence type="ECO:0000256" key="9">
    <source>
        <dbReference type="ARBA" id="ARBA00022786"/>
    </source>
</evidence>
<evidence type="ECO:0000256" key="5">
    <source>
        <dbReference type="ARBA" id="ARBA00022679"/>
    </source>
</evidence>
<dbReference type="Gene3D" id="3.30.40.10">
    <property type="entry name" value="Zinc/RING finger domain, C3HC4 (zinc finger)"/>
    <property type="match status" value="1"/>
</dbReference>
<feature type="compositionally biased region" description="Basic and acidic residues" evidence="13">
    <location>
        <begin position="419"/>
        <end position="428"/>
    </location>
</feature>
<feature type="region of interest" description="Disordered" evidence="13">
    <location>
        <begin position="405"/>
        <end position="434"/>
    </location>
</feature>
<evidence type="ECO:0000313" key="16">
    <source>
        <dbReference type="EMBL" id="GMM45297.1"/>
    </source>
</evidence>
<keyword evidence="10" id="KW-0862">Zinc</keyword>
<keyword evidence="6 14" id="KW-0812">Transmembrane</keyword>
<feature type="transmembrane region" description="Helical" evidence="14">
    <location>
        <begin position="816"/>
        <end position="838"/>
    </location>
</feature>
<evidence type="ECO:0000256" key="3">
    <source>
        <dbReference type="ARBA" id="ARBA00004906"/>
    </source>
</evidence>
<keyword evidence="12 14" id="KW-0472">Membrane</keyword>
<dbReference type="InterPro" id="IPR011016">
    <property type="entry name" value="Znf_RING-CH"/>
</dbReference>
<dbReference type="CDD" id="cd16702">
    <property type="entry name" value="RING_CH-C4HC3_MARCH6"/>
    <property type="match status" value="1"/>
</dbReference>
<comment type="subcellular location">
    <subcellularLocation>
        <location evidence="2">Membrane</location>
        <topology evidence="2">Multi-pass membrane protein</topology>
    </subcellularLocation>
</comment>
<comment type="catalytic activity">
    <reaction evidence="1">
        <text>S-ubiquitinyl-[E2 ubiquitin-conjugating enzyme]-L-cysteine + [acceptor protein]-L-lysine = [E2 ubiquitin-conjugating enzyme]-L-cysteine + N(6)-ubiquitinyl-[acceptor protein]-L-lysine.</text>
        <dbReference type="EC" id="2.3.2.27"/>
    </reaction>
</comment>
<evidence type="ECO:0000256" key="1">
    <source>
        <dbReference type="ARBA" id="ARBA00000900"/>
    </source>
</evidence>
<feature type="transmembrane region" description="Helical" evidence="14">
    <location>
        <begin position="750"/>
        <end position="774"/>
    </location>
</feature>